<dbReference type="EMBL" id="BMIC01000001">
    <property type="protein sequence ID" value="GFZ77784.1"/>
    <property type="molecule type" value="Genomic_DNA"/>
</dbReference>
<keyword evidence="3" id="KW-0418">Kinase</keyword>
<keyword evidence="1" id="KW-0472">Membrane</keyword>
<feature type="domain" description="2TM" evidence="2">
    <location>
        <begin position="13"/>
        <end position="95"/>
    </location>
</feature>
<dbReference type="Pfam" id="PF13239">
    <property type="entry name" value="2TM"/>
    <property type="match status" value="1"/>
</dbReference>
<feature type="transmembrane region" description="Helical" evidence="1">
    <location>
        <begin position="21"/>
        <end position="41"/>
    </location>
</feature>
<keyword evidence="4" id="KW-1185">Reference proteome</keyword>
<organism evidence="3 4">
    <name type="scientific">Aquaticitalea lipolytica</name>
    <dbReference type="NCBI Taxonomy" id="1247562"/>
    <lineage>
        <taxon>Bacteria</taxon>
        <taxon>Pseudomonadati</taxon>
        <taxon>Bacteroidota</taxon>
        <taxon>Flavobacteriia</taxon>
        <taxon>Flavobacteriales</taxon>
        <taxon>Flavobacteriaceae</taxon>
        <taxon>Aquaticitalea</taxon>
    </lineage>
</organism>
<reference evidence="3 4" key="1">
    <citation type="journal article" date="2014" name="Int. J. Syst. Evol. Microbiol.">
        <title>Complete genome sequence of Corynebacterium casei LMG S-19264T (=DSM 44701T), isolated from a smear-ripened cheese.</title>
        <authorList>
            <consortium name="US DOE Joint Genome Institute (JGI-PGF)"/>
            <person name="Walter F."/>
            <person name="Albersmeier A."/>
            <person name="Kalinowski J."/>
            <person name="Ruckert C."/>
        </authorList>
    </citation>
    <scope>NUCLEOTIDE SEQUENCE [LARGE SCALE GENOMIC DNA]</scope>
    <source>
        <strain evidence="3 4">CGMCC 1.15295</strain>
    </source>
</reference>
<gene>
    <name evidence="3" type="ORF">GCM10011531_03990</name>
</gene>
<feature type="transmembrane region" description="Helical" evidence="1">
    <location>
        <begin position="61"/>
        <end position="82"/>
    </location>
</feature>
<dbReference type="RefSeq" id="WP_188604665.1">
    <property type="nucleotide sequence ID" value="NZ_BMIC01000001.1"/>
</dbReference>
<evidence type="ECO:0000313" key="3">
    <source>
        <dbReference type="EMBL" id="GFZ77784.1"/>
    </source>
</evidence>
<dbReference type="GO" id="GO:0016301">
    <property type="term" value="F:kinase activity"/>
    <property type="evidence" value="ECO:0007669"/>
    <property type="project" value="UniProtKB-KW"/>
</dbReference>
<protein>
    <submittedName>
        <fullName evidence="3">Histidine kinase</fullName>
    </submittedName>
</protein>
<comment type="caution">
    <text evidence="3">The sequence shown here is derived from an EMBL/GenBank/DDBJ whole genome shotgun (WGS) entry which is preliminary data.</text>
</comment>
<evidence type="ECO:0000256" key="1">
    <source>
        <dbReference type="SAM" id="Phobius"/>
    </source>
</evidence>
<evidence type="ECO:0000313" key="4">
    <source>
        <dbReference type="Proteomes" id="UP000598120"/>
    </source>
</evidence>
<dbReference type="Proteomes" id="UP000598120">
    <property type="component" value="Unassembled WGS sequence"/>
</dbReference>
<accession>A0A8J2TSH5</accession>
<sequence>MENNQMEQERYLRAQKKVKSIKGFYTHALIYVVINLMIVAINIQNLNPGESYFQWHNFTTLGFWGIGLLAHGMTVFMPDFLLGKNWEERKIKEFLDKEKGNRWE</sequence>
<keyword evidence="3" id="KW-0808">Transferase</keyword>
<evidence type="ECO:0000259" key="2">
    <source>
        <dbReference type="Pfam" id="PF13239"/>
    </source>
</evidence>
<proteinExistence type="predicted"/>
<dbReference type="AlphaFoldDB" id="A0A8J2TSH5"/>
<keyword evidence="1" id="KW-0812">Transmembrane</keyword>
<keyword evidence="1" id="KW-1133">Transmembrane helix</keyword>
<name>A0A8J2TSH5_9FLAO</name>
<dbReference type="InterPro" id="IPR025698">
    <property type="entry name" value="2TM_dom"/>
</dbReference>